<evidence type="ECO:0000256" key="4">
    <source>
        <dbReference type="PROSITE-ProRule" id="PRU00024"/>
    </source>
</evidence>
<dbReference type="PROSITE" id="PS50119">
    <property type="entry name" value="ZF_BBOX"/>
    <property type="match status" value="1"/>
</dbReference>
<evidence type="ECO:0000256" key="1">
    <source>
        <dbReference type="ARBA" id="ARBA00022723"/>
    </source>
</evidence>
<protein>
    <submittedName>
        <fullName evidence="7">B-box zinc finger protein 32</fullName>
    </submittedName>
</protein>
<evidence type="ECO:0000259" key="6">
    <source>
        <dbReference type="PROSITE" id="PS50119"/>
    </source>
</evidence>
<proteinExistence type="predicted"/>
<evidence type="ECO:0000256" key="5">
    <source>
        <dbReference type="SAM" id="MobiDB-lite"/>
    </source>
</evidence>
<dbReference type="Pfam" id="PF00643">
    <property type="entry name" value="zf-B_box"/>
    <property type="match status" value="1"/>
</dbReference>
<dbReference type="CDD" id="cd19821">
    <property type="entry name" value="Bbox1_BBX-like"/>
    <property type="match status" value="1"/>
</dbReference>
<organism evidence="7 8">
    <name type="scientific">Vitis vinifera</name>
    <name type="common">Grape</name>
    <dbReference type="NCBI Taxonomy" id="29760"/>
    <lineage>
        <taxon>Eukaryota</taxon>
        <taxon>Viridiplantae</taxon>
        <taxon>Streptophyta</taxon>
        <taxon>Embryophyta</taxon>
        <taxon>Tracheophyta</taxon>
        <taxon>Spermatophyta</taxon>
        <taxon>Magnoliopsida</taxon>
        <taxon>eudicotyledons</taxon>
        <taxon>Gunneridae</taxon>
        <taxon>Pentapetalae</taxon>
        <taxon>rosids</taxon>
        <taxon>Vitales</taxon>
        <taxon>Vitaceae</taxon>
        <taxon>Viteae</taxon>
        <taxon>Vitis</taxon>
    </lineage>
</organism>
<feature type="domain" description="B box-type" evidence="6">
    <location>
        <begin position="1"/>
        <end position="47"/>
    </location>
</feature>
<dbReference type="InterPro" id="IPR000315">
    <property type="entry name" value="Znf_B-box"/>
</dbReference>
<evidence type="ECO:0000256" key="2">
    <source>
        <dbReference type="ARBA" id="ARBA00022771"/>
    </source>
</evidence>
<feature type="compositionally biased region" description="Low complexity" evidence="5">
    <location>
        <begin position="90"/>
        <end position="101"/>
    </location>
</feature>
<keyword evidence="3" id="KW-0862">Zinc</keyword>
<reference evidence="7 8" key="1">
    <citation type="journal article" date="2018" name="PLoS Genet.">
        <title>Population sequencing reveals clonal diversity and ancestral inbreeding in the grapevine cultivar Chardonnay.</title>
        <authorList>
            <person name="Roach M.J."/>
            <person name="Johnson D.L."/>
            <person name="Bohlmann J."/>
            <person name="van Vuuren H.J."/>
            <person name="Jones S.J."/>
            <person name="Pretorius I.S."/>
            <person name="Schmidt S.A."/>
            <person name="Borneman A.R."/>
        </authorList>
    </citation>
    <scope>NUCLEOTIDE SEQUENCE [LARGE SCALE GENOMIC DNA]</scope>
    <source>
        <strain evidence="8">cv. Chardonnay</strain>
        <tissue evidence="7">Leaf</tissue>
    </source>
</reference>
<feature type="region of interest" description="Disordered" evidence="5">
    <location>
        <begin position="81"/>
        <end position="115"/>
    </location>
</feature>
<dbReference type="PANTHER" id="PTHR31717">
    <property type="entry name" value="ZINC FINGER PROTEIN CONSTANS-LIKE 10"/>
    <property type="match status" value="1"/>
</dbReference>
<keyword evidence="2 4" id="KW-0863">Zinc-finger</keyword>
<dbReference type="GO" id="GO:0008270">
    <property type="term" value="F:zinc ion binding"/>
    <property type="evidence" value="ECO:0007669"/>
    <property type="project" value="UniProtKB-KW"/>
</dbReference>
<dbReference type="PANTHER" id="PTHR31717:SF81">
    <property type="entry name" value="B-BOX ZINC FINGER PROTEIN 32-LIKE"/>
    <property type="match status" value="1"/>
</dbReference>
<dbReference type="AlphaFoldDB" id="A0A438J407"/>
<accession>A0A438J407</accession>
<gene>
    <name evidence="7" type="primary">BBX32_1</name>
    <name evidence="7" type="ORF">CK203_023111</name>
</gene>
<sequence>MKGRVCELCNEEASLYCGSDSAFLCWSCDARVHGANFLVARHVRHTLCSECNGLAGDTFFGVGFQPHRLICRSCSSEVESETSTDHDSKSSSSSCVSTTESAPRKGGVSRRKAERTGFTSSVSAVSGVDSRFPSKLRARSSVDAKAEDILVNWCRKLGLNGSCTSVASHALGVCLVKLTVLPLRVSLVAAISCAAKLSGDRSAYTPQNLKRLVEISGVPAKLILAAESKLARVLKMERRRPRHVRDREEGWAECSGEEFR</sequence>
<comment type="caution">
    <text evidence="7">The sequence shown here is derived from an EMBL/GenBank/DDBJ whole genome shotgun (WGS) entry which is preliminary data.</text>
</comment>
<evidence type="ECO:0000313" key="7">
    <source>
        <dbReference type="EMBL" id="RVX03703.1"/>
    </source>
</evidence>
<evidence type="ECO:0000256" key="3">
    <source>
        <dbReference type="ARBA" id="ARBA00022833"/>
    </source>
</evidence>
<dbReference type="InterPro" id="IPR049808">
    <property type="entry name" value="CONSTANS-like_Bbox1"/>
</dbReference>
<dbReference type="EMBL" id="QGNW01000064">
    <property type="protein sequence ID" value="RVX03703.1"/>
    <property type="molecule type" value="Genomic_DNA"/>
</dbReference>
<name>A0A438J407_VITVI</name>
<keyword evidence="1" id="KW-0479">Metal-binding</keyword>
<dbReference type="SMART" id="SM00336">
    <property type="entry name" value="BBOX"/>
    <property type="match status" value="1"/>
</dbReference>
<evidence type="ECO:0000313" key="8">
    <source>
        <dbReference type="Proteomes" id="UP000288805"/>
    </source>
</evidence>
<dbReference type="Proteomes" id="UP000288805">
    <property type="component" value="Unassembled WGS sequence"/>
</dbReference>